<evidence type="ECO:0000313" key="11">
    <source>
        <dbReference type="Proteomes" id="UP000074108"/>
    </source>
</evidence>
<dbReference type="Proteomes" id="UP000074108">
    <property type="component" value="Unassembled WGS sequence"/>
</dbReference>
<dbReference type="GO" id="GO:0005524">
    <property type="term" value="F:ATP binding"/>
    <property type="evidence" value="ECO:0007669"/>
    <property type="project" value="UniProtKB-KW"/>
</dbReference>
<feature type="transmembrane region" description="Helical" evidence="8">
    <location>
        <begin position="200"/>
        <end position="220"/>
    </location>
</feature>
<dbReference type="Pfam" id="PF12698">
    <property type="entry name" value="ABC2_membrane_3"/>
    <property type="match status" value="1"/>
</dbReference>
<evidence type="ECO:0000256" key="1">
    <source>
        <dbReference type="ARBA" id="ARBA00004651"/>
    </source>
</evidence>
<keyword evidence="10" id="KW-0067">ATP-binding</keyword>
<keyword evidence="3" id="KW-0813">Transport</keyword>
<keyword evidence="5 8" id="KW-0812">Transmembrane</keyword>
<keyword evidence="10" id="KW-0547">Nucleotide-binding</keyword>
<evidence type="ECO:0000256" key="4">
    <source>
        <dbReference type="ARBA" id="ARBA00022475"/>
    </source>
</evidence>
<dbReference type="InterPro" id="IPR051449">
    <property type="entry name" value="ABC-2_transporter_component"/>
</dbReference>
<evidence type="ECO:0000313" key="10">
    <source>
        <dbReference type="EMBL" id="KUP08735.1"/>
    </source>
</evidence>
<feature type="domain" description="ABC transmembrane type-2" evidence="9">
    <location>
        <begin position="156"/>
        <end position="388"/>
    </location>
</feature>
<dbReference type="AlphaFoldDB" id="A0A147KBR6"/>
<dbReference type="EMBL" id="LDYG01000009">
    <property type="protein sequence ID" value="KUP08735.1"/>
    <property type="molecule type" value="Genomic_DNA"/>
</dbReference>
<feature type="transmembrane region" description="Helical" evidence="8">
    <location>
        <begin position="363"/>
        <end position="382"/>
    </location>
</feature>
<dbReference type="PATRIC" id="fig|1150625.3.peg.484"/>
<name>A0A147KBR6_9BACI</name>
<dbReference type="STRING" id="1150625.Q75_02270"/>
<dbReference type="PROSITE" id="PS51012">
    <property type="entry name" value="ABC_TM2"/>
    <property type="match status" value="1"/>
</dbReference>
<organism evidence="10 11">
    <name type="scientific">Bacillus coahuilensis p1.1.43</name>
    <dbReference type="NCBI Taxonomy" id="1150625"/>
    <lineage>
        <taxon>Bacteria</taxon>
        <taxon>Bacillati</taxon>
        <taxon>Bacillota</taxon>
        <taxon>Bacilli</taxon>
        <taxon>Bacillales</taxon>
        <taxon>Bacillaceae</taxon>
        <taxon>Bacillus</taxon>
    </lineage>
</organism>
<evidence type="ECO:0000256" key="6">
    <source>
        <dbReference type="ARBA" id="ARBA00022989"/>
    </source>
</evidence>
<protein>
    <submittedName>
        <fullName evidence="10">ABC transporter ATP-binding protein</fullName>
    </submittedName>
</protein>
<evidence type="ECO:0000256" key="3">
    <source>
        <dbReference type="ARBA" id="ARBA00022448"/>
    </source>
</evidence>
<gene>
    <name evidence="10" type="ORF">Q75_02270</name>
</gene>
<keyword evidence="6 8" id="KW-1133">Transmembrane helix</keyword>
<comment type="similarity">
    <text evidence="2">Belongs to the ABC-2 integral membrane protein family.</text>
</comment>
<evidence type="ECO:0000256" key="2">
    <source>
        <dbReference type="ARBA" id="ARBA00007783"/>
    </source>
</evidence>
<keyword evidence="7 8" id="KW-0472">Membrane</keyword>
<feature type="transmembrane region" description="Helical" evidence="8">
    <location>
        <begin position="241"/>
        <end position="264"/>
    </location>
</feature>
<dbReference type="PANTHER" id="PTHR30294">
    <property type="entry name" value="MEMBRANE COMPONENT OF ABC TRANSPORTER YHHJ-RELATED"/>
    <property type="match status" value="1"/>
</dbReference>
<dbReference type="GO" id="GO:0005886">
    <property type="term" value="C:plasma membrane"/>
    <property type="evidence" value="ECO:0007669"/>
    <property type="project" value="UniProtKB-SubCell"/>
</dbReference>
<dbReference type="RefSeq" id="WP_059350218.1">
    <property type="nucleotide sequence ID" value="NZ_LDYG01000009.1"/>
</dbReference>
<dbReference type="PANTHER" id="PTHR30294:SF45">
    <property type="entry name" value="LINEARMYCIN RESISTANCE PERMEASE PROTEIN LNRN"/>
    <property type="match status" value="1"/>
</dbReference>
<sequence>MRKLWSVCLFEIQRLVKKPQSYILMFAMPLLFTLIFGSLFGKQESVVKADILIVDEDQSELSHSMIHHLQQSSVFHTLEVASDTKGTLLIKEKEADGMLVIQKGFQQTIINGEDPTISFVYHPELVDTTAISNLLNDMVTSTQIKGIGSQKWSEITAQDWSVLFASLSIDENGLSESLIEKTTITKSEDSKNIQNMPARAAGFTIMFVMIVMISVTGTMLEAKQNGVWYRLMSTPISRVQLLGGYLLSFFLIGWIQFAVLMIATHLLFGVVWGDPLGLIVLVSAVLVCVVGLGLFIAGLSKTVEQQSSIGNIVIISTCMLGGVYWPLEIVPDFMKTLSEFVPQTWAMKGFEELIARGGGPFDIVLPVAVLLLFATLFLSIGLTRIKYE</sequence>
<dbReference type="OrthoDB" id="266913at2"/>
<accession>A0A147KBR6</accession>
<feature type="transmembrane region" description="Helical" evidence="8">
    <location>
        <begin position="276"/>
        <end position="297"/>
    </location>
</feature>
<evidence type="ECO:0000256" key="8">
    <source>
        <dbReference type="SAM" id="Phobius"/>
    </source>
</evidence>
<dbReference type="Gene3D" id="3.40.1710.10">
    <property type="entry name" value="abc type-2 transporter like domain"/>
    <property type="match status" value="1"/>
</dbReference>
<keyword evidence="11" id="KW-1185">Reference proteome</keyword>
<dbReference type="InterPro" id="IPR013525">
    <property type="entry name" value="ABC2_TM"/>
</dbReference>
<comment type="subcellular location">
    <subcellularLocation>
        <location evidence="1">Cell membrane</location>
        <topology evidence="1">Multi-pass membrane protein</topology>
    </subcellularLocation>
</comment>
<evidence type="ECO:0000256" key="7">
    <source>
        <dbReference type="ARBA" id="ARBA00023136"/>
    </source>
</evidence>
<feature type="transmembrane region" description="Helical" evidence="8">
    <location>
        <begin position="21"/>
        <end position="41"/>
    </location>
</feature>
<evidence type="ECO:0000256" key="5">
    <source>
        <dbReference type="ARBA" id="ARBA00022692"/>
    </source>
</evidence>
<evidence type="ECO:0000259" key="9">
    <source>
        <dbReference type="PROSITE" id="PS51012"/>
    </source>
</evidence>
<dbReference type="InterPro" id="IPR047817">
    <property type="entry name" value="ABC2_TM_bact-type"/>
</dbReference>
<keyword evidence="4" id="KW-1003">Cell membrane</keyword>
<feature type="transmembrane region" description="Helical" evidence="8">
    <location>
        <begin position="309"/>
        <end position="327"/>
    </location>
</feature>
<comment type="caution">
    <text evidence="10">The sequence shown here is derived from an EMBL/GenBank/DDBJ whole genome shotgun (WGS) entry which is preliminary data.</text>
</comment>
<dbReference type="GO" id="GO:0140359">
    <property type="term" value="F:ABC-type transporter activity"/>
    <property type="evidence" value="ECO:0007669"/>
    <property type="project" value="InterPro"/>
</dbReference>
<reference evidence="10 11" key="1">
    <citation type="journal article" date="2016" name="Front. Microbiol.">
        <title>Microevolution Analysis of Bacillus coahuilensis Unveils Differences in Phosphorus Acquisition Strategies and Their Regulation.</title>
        <authorList>
            <person name="Gomez-Lunar Z."/>
            <person name="Hernandez-Gonzalez I."/>
            <person name="Rodriguez-Torres M.D."/>
            <person name="Souza V."/>
            <person name="Olmedo-Alvarez G."/>
        </authorList>
    </citation>
    <scope>NUCLEOTIDE SEQUENCE [LARGE SCALE GENOMIC DNA]</scope>
    <source>
        <strain evidence="11">p1.1.43</strain>
    </source>
</reference>
<proteinExistence type="inferred from homology"/>